<comment type="catalytic activity">
    <reaction evidence="2">
        <text>GTP + H2O = GDP + phosphate + H(+)</text>
        <dbReference type="Rhea" id="RHEA:19669"/>
        <dbReference type="ChEBI" id="CHEBI:15377"/>
        <dbReference type="ChEBI" id="CHEBI:15378"/>
        <dbReference type="ChEBI" id="CHEBI:37565"/>
        <dbReference type="ChEBI" id="CHEBI:43474"/>
        <dbReference type="ChEBI" id="CHEBI:58189"/>
    </reaction>
</comment>
<dbReference type="InterPro" id="IPR035647">
    <property type="entry name" value="EFG_III/V"/>
</dbReference>
<keyword evidence="2" id="KW-0963">Cytoplasm</keyword>
<dbReference type="NCBIfam" id="TIGR01394">
    <property type="entry name" value="TypA_BipA"/>
    <property type="match status" value="1"/>
</dbReference>
<dbReference type="PROSITE" id="PS00301">
    <property type="entry name" value="G_TR_1"/>
    <property type="match status" value="1"/>
</dbReference>
<dbReference type="InterPro" id="IPR047041">
    <property type="entry name" value="BipA_GTP-bd_dom"/>
</dbReference>
<dbReference type="InterPro" id="IPR042116">
    <property type="entry name" value="TypA/BipA_C"/>
</dbReference>
<dbReference type="FunFam" id="3.30.70.240:FF:000002">
    <property type="entry name" value="GTP-binding protein TypA"/>
    <property type="match status" value="1"/>
</dbReference>
<dbReference type="SUPFAM" id="SSF52540">
    <property type="entry name" value="P-loop containing nucleoside triphosphate hydrolases"/>
    <property type="match status" value="1"/>
</dbReference>
<evidence type="ECO:0000256" key="2">
    <source>
        <dbReference type="HAMAP-Rule" id="MF_00849"/>
    </source>
</evidence>
<dbReference type="GO" id="GO:0000027">
    <property type="term" value="P:ribosomal large subunit assembly"/>
    <property type="evidence" value="ECO:0007669"/>
    <property type="project" value="UniProtKB-UniRule"/>
</dbReference>
<dbReference type="InterPro" id="IPR006298">
    <property type="entry name" value="BipA"/>
</dbReference>
<organism evidence="4 5">
    <name type="scientific">candidate division LCP-89 bacterium B3_LCP</name>
    <dbReference type="NCBI Taxonomy" id="2012998"/>
    <lineage>
        <taxon>Bacteria</taxon>
        <taxon>Pseudomonadati</taxon>
        <taxon>Bacteria division LCP-89</taxon>
    </lineage>
</organism>
<dbReference type="NCBIfam" id="TIGR00231">
    <property type="entry name" value="small_GTP"/>
    <property type="match status" value="1"/>
</dbReference>
<dbReference type="InterPro" id="IPR031157">
    <property type="entry name" value="G_TR_CS"/>
</dbReference>
<dbReference type="PANTHER" id="PTHR42908:SF8">
    <property type="entry name" value="TR-TYPE G DOMAIN-CONTAINING PROTEIN"/>
    <property type="match status" value="1"/>
</dbReference>
<dbReference type="PANTHER" id="PTHR42908">
    <property type="entry name" value="TRANSLATION ELONGATION FACTOR-RELATED"/>
    <property type="match status" value="1"/>
</dbReference>
<dbReference type="AlphaFoldDB" id="A0A532UZR6"/>
<dbReference type="Pfam" id="PF03144">
    <property type="entry name" value="GTP_EFTU_D2"/>
    <property type="match status" value="1"/>
</dbReference>
<dbReference type="GO" id="GO:0003924">
    <property type="term" value="F:GTPase activity"/>
    <property type="evidence" value="ECO:0007669"/>
    <property type="project" value="UniProtKB-UniRule"/>
</dbReference>
<dbReference type="InterPro" id="IPR047043">
    <property type="entry name" value="BipA_III"/>
</dbReference>
<evidence type="ECO:0000313" key="5">
    <source>
        <dbReference type="Proteomes" id="UP000319619"/>
    </source>
</evidence>
<keyword evidence="2" id="KW-0690">Ribosome biogenesis</keyword>
<dbReference type="GO" id="GO:0019843">
    <property type="term" value="F:rRNA binding"/>
    <property type="evidence" value="ECO:0007669"/>
    <property type="project" value="UniProtKB-KW"/>
</dbReference>
<feature type="binding site" evidence="2">
    <location>
        <begin position="18"/>
        <end position="23"/>
    </location>
    <ligand>
        <name>GTP</name>
        <dbReference type="ChEBI" id="CHEBI:37565"/>
    </ligand>
</feature>
<dbReference type="InterPro" id="IPR048876">
    <property type="entry name" value="BipA_C"/>
</dbReference>
<dbReference type="InterPro" id="IPR009000">
    <property type="entry name" value="Transl_B-barrel_sf"/>
</dbReference>
<dbReference type="InterPro" id="IPR035651">
    <property type="entry name" value="BipA_V"/>
</dbReference>
<comment type="subcellular location">
    <subcellularLocation>
        <location evidence="2">Cytoplasm</location>
    </subcellularLocation>
    <text evidence="2">Binds to ribosomes.</text>
</comment>
<dbReference type="CDD" id="cd16263">
    <property type="entry name" value="BipA_III"/>
    <property type="match status" value="1"/>
</dbReference>
<dbReference type="CDD" id="cd03691">
    <property type="entry name" value="BipA_TypA_II"/>
    <property type="match status" value="1"/>
</dbReference>
<comment type="similarity">
    <text evidence="2">Belongs to the TRAFAC class translation factor GTPase superfamily. Classic translation factor GTPase family. BipA subfamily.</text>
</comment>
<dbReference type="Pfam" id="PF00009">
    <property type="entry name" value="GTP_EFTU"/>
    <property type="match status" value="1"/>
</dbReference>
<keyword evidence="1 2" id="KW-0342">GTP-binding</keyword>
<dbReference type="InterPro" id="IPR027417">
    <property type="entry name" value="P-loop_NTPase"/>
</dbReference>
<dbReference type="Pfam" id="PF21018">
    <property type="entry name" value="BipA_C"/>
    <property type="match status" value="1"/>
</dbReference>
<dbReference type="CDD" id="cd01891">
    <property type="entry name" value="TypA_BipA"/>
    <property type="match status" value="1"/>
</dbReference>
<keyword evidence="2" id="KW-0699">rRNA-binding</keyword>
<dbReference type="FunFam" id="2.40.50.250:FF:000001">
    <property type="entry name" value="GTP-binding protein TypA"/>
    <property type="match status" value="1"/>
</dbReference>
<keyword evidence="2" id="KW-0820">tRNA-binding</keyword>
<dbReference type="FunFam" id="3.30.70.870:FF:000003">
    <property type="entry name" value="GTP-binding protein TypA"/>
    <property type="match status" value="1"/>
</dbReference>
<evidence type="ECO:0000313" key="4">
    <source>
        <dbReference type="EMBL" id="TKJ40450.1"/>
    </source>
</evidence>
<evidence type="ECO:0000256" key="1">
    <source>
        <dbReference type="ARBA" id="ARBA00023134"/>
    </source>
</evidence>
<accession>A0A532UZR6</accession>
<dbReference type="Gene3D" id="3.30.70.240">
    <property type="match status" value="1"/>
</dbReference>
<comment type="caution">
    <text evidence="4">The sequence shown here is derived from an EMBL/GenBank/DDBJ whole genome shotgun (WGS) entry which is preliminary data.</text>
</comment>
<dbReference type="SUPFAM" id="SSF54980">
    <property type="entry name" value="EF-G C-terminal domain-like"/>
    <property type="match status" value="2"/>
</dbReference>
<dbReference type="Gene3D" id="2.40.30.10">
    <property type="entry name" value="Translation factors"/>
    <property type="match status" value="1"/>
</dbReference>
<reference evidence="4 5" key="1">
    <citation type="submission" date="2017-06" db="EMBL/GenBank/DDBJ databases">
        <title>Novel microbial phyla capable of carbon fixation and sulfur reduction in deep-sea sediments.</title>
        <authorList>
            <person name="Huang J."/>
            <person name="Baker B."/>
            <person name="Wang Y."/>
        </authorList>
    </citation>
    <scope>NUCLEOTIDE SEQUENCE [LARGE SCALE GENOMIC DNA]</scope>
    <source>
        <strain evidence="4">B3_LCP</strain>
    </source>
</reference>
<dbReference type="GO" id="GO:0005525">
    <property type="term" value="F:GTP binding"/>
    <property type="evidence" value="ECO:0007669"/>
    <property type="project" value="UniProtKB-UniRule"/>
</dbReference>
<dbReference type="GO" id="GO:0043022">
    <property type="term" value="F:ribosome binding"/>
    <property type="evidence" value="ECO:0007669"/>
    <property type="project" value="UniProtKB-UniRule"/>
</dbReference>
<keyword evidence="2" id="KW-0694">RNA-binding</keyword>
<dbReference type="SUPFAM" id="SSF50447">
    <property type="entry name" value="Translation proteins"/>
    <property type="match status" value="1"/>
</dbReference>
<dbReference type="Gene3D" id="3.30.70.870">
    <property type="entry name" value="Elongation Factor G (Translational Gtpase), domain 3"/>
    <property type="match status" value="1"/>
</dbReference>
<dbReference type="CDD" id="cd03710">
    <property type="entry name" value="BipA_TypA_C"/>
    <property type="match status" value="1"/>
</dbReference>
<dbReference type="Proteomes" id="UP000319619">
    <property type="component" value="Unassembled WGS sequence"/>
</dbReference>
<dbReference type="InterPro" id="IPR047042">
    <property type="entry name" value="BipA_II"/>
</dbReference>
<keyword evidence="2" id="KW-0547">Nucleotide-binding</keyword>
<protein>
    <recommendedName>
        <fullName evidence="2">Large ribosomal subunit assembly factor BipA</fullName>
        <ecNumber evidence="2">3.6.5.-</ecNumber>
    </recommendedName>
    <alternativeName>
        <fullName evidence="2">GTP-binding protein BipA</fullName>
    </alternativeName>
</protein>
<feature type="binding site" evidence="2">
    <location>
        <begin position="131"/>
        <end position="134"/>
    </location>
    <ligand>
        <name>GTP</name>
        <dbReference type="ChEBI" id="CHEBI:37565"/>
    </ligand>
</feature>
<dbReference type="EMBL" id="NJBN01000005">
    <property type="protein sequence ID" value="TKJ40450.1"/>
    <property type="molecule type" value="Genomic_DNA"/>
</dbReference>
<evidence type="ECO:0000259" key="3">
    <source>
        <dbReference type="PROSITE" id="PS51722"/>
    </source>
</evidence>
<dbReference type="HAMAP" id="MF_00849">
    <property type="entry name" value="BipA"/>
    <property type="match status" value="1"/>
</dbReference>
<dbReference type="Pfam" id="PF00679">
    <property type="entry name" value="EFG_C"/>
    <property type="match status" value="1"/>
</dbReference>
<feature type="domain" description="Tr-type G" evidence="3">
    <location>
        <begin position="6"/>
        <end position="201"/>
    </location>
</feature>
<dbReference type="Gene3D" id="3.40.50.300">
    <property type="entry name" value="P-loop containing nucleotide triphosphate hydrolases"/>
    <property type="match status" value="1"/>
</dbReference>
<comment type="subunit">
    <text evidence="2">Monomer.</text>
</comment>
<dbReference type="GO" id="GO:0005829">
    <property type="term" value="C:cytosol"/>
    <property type="evidence" value="ECO:0007669"/>
    <property type="project" value="TreeGrafter"/>
</dbReference>
<proteinExistence type="inferred from homology"/>
<dbReference type="Gene3D" id="2.40.50.250">
    <property type="entry name" value="bipa protein"/>
    <property type="match status" value="1"/>
</dbReference>
<sequence>MVKTRDNLRNVAIIAHVDHGKTTLVDGMLHQSGLFSARDKIAERALDSMDLEREKGITIMAKNTAIPYLDTTINIVDTPGHADFGGEVQRILKMVDGCLLLVDASEGPLPQTRYVLSNALANGLSPIVVINKIDRPDARIEEVLYEVLELFIDLEATEEQCNFPTVYTVAKTGTATLDMDKPGEDLRPLFELLLENVPPPAYEEGHPLQLQITSLDYSDYLGRIGIGRVTNGTLNTGQTILMTDSSEESEGTKAKITKLFGFSGLERIPIDEALPGDIVAIAGIEGIKLGGTLTDPEDPRPLPALKIDEPSLEMVFSINTSPFAGREGTYLTSRQLKDRLFKEVMGNPSLQVEDTDTANAFKVVGRGELQMAILIETMRREGFEMSIGKPTVRTRTEDGQLLEPFEHLVIDCPETYLGTVTQMLAPRKAKMLKMMNHSSGWVRLEYEISLRGLIGLRANLIVDSRGTAIVNNVFSGWKPHMGQYSRTVNGVLVADRTGKTNAYALQNLQERGVMFVAPGDEVYSGRIVGENSRTDDIWVNATKEKKLTNIRAAASDESYHIHPPRLMSLEMALEFIEEDELIEVTPKSIRLRKKVLTEEEFKKLKRRGDK</sequence>
<dbReference type="GO" id="GO:0000049">
    <property type="term" value="F:tRNA binding"/>
    <property type="evidence" value="ECO:0007669"/>
    <property type="project" value="UniProtKB-KW"/>
</dbReference>
<keyword evidence="2" id="KW-0378">Hydrolase</keyword>
<comment type="function">
    <text evidence="2">A 50S ribosomal subunit assembly protein with GTPase activity, required for 50S subunit assembly at low temperatures, may also play a role in translation. Binds GTP and analogs. Binds the 70S ribosome between the 30S and 50S subunits, in a similar position as ribosome-bound EF-G; it contacts a number of ribosomal proteins, both rRNAs and the A-site tRNA.</text>
</comment>
<dbReference type="InterPro" id="IPR004161">
    <property type="entry name" value="EFTu-like_2"/>
</dbReference>
<name>A0A532UZR6_UNCL8</name>
<dbReference type="InterPro" id="IPR000795">
    <property type="entry name" value="T_Tr_GTP-bd_dom"/>
</dbReference>
<dbReference type="PRINTS" id="PR00315">
    <property type="entry name" value="ELONGATNFCT"/>
</dbReference>
<dbReference type="PROSITE" id="PS51722">
    <property type="entry name" value="G_TR_2"/>
    <property type="match status" value="1"/>
</dbReference>
<dbReference type="FunFam" id="3.40.50.300:FF:000055">
    <property type="entry name" value="GTP-binding protein TypA"/>
    <property type="match status" value="1"/>
</dbReference>
<dbReference type="InterPro" id="IPR005225">
    <property type="entry name" value="Small_GTP-bd"/>
</dbReference>
<dbReference type="InterPro" id="IPR000640">
    <property type="entry name" value="EFG_V-like"/>
</dbReference>
<gene>
    <name evidence="4" type="primary">typA</name>
    <name evidence="2" type="synonym">bipA</name>
    <name evidence="4" type="ORF">CEE37_09045</name>
</gene>
<dbReference type="GO" id="GO:1990904">
    <property type="term" value="C:ribonucleoprotein complex"/>
    <property type="evidence" value="ECO:0007669"/>
    <property type="project" value="TreeGrafter"/>
</dbReference>
<dbReference type="EC" id="3.6.5.-" evidence="2"/>